<keyword evidence="3" id="KW-0865">Zymogen</keyword>
<dbReference type="Gene3D" id="1.10.439.10">
    <property type="entry name" value="Penicillin Amidohydrolase, domain 1"/>
    <property type="match status" value="1"/>
</dbReference>
<reference evidence="7 8" key="1">
    <citation type="submission" date="2018-07" db="EMBL/GenBank/DDBJ databases">
        <title>Complete genome sequence of Psychrobacillus sp. PB01, isolated from iceberg, and comparative genome analysis of Psychrobacillus strains.</title>
        <authorList>
            <person name="Lee P.C."/>
        </authorList>
    </citation>
    <scope>NUCLEOTIDE SEQUENCE [LARGE SCALE GENOMIC DNA]</scope>
    <source>
        <strain evidence="7 8">PB01</strain>
    </source>
</reference>
<feature type="active site" description="Nucleophile" evidence="4">
    <location>
        <position position="251"/>
    </location>
</feature>
<keyword evidence="5" id="KW-0106">Calcium</keyword>
<dbReference type="GO" id="GO:0016811">
    <property type="term" value="F:hydrolase activity, acting on carbon-nitrogen (but not peptide) bonds, in linear amides"/>
    <property type="evidence" value="ECO:0007669"/>
    <property type="project" value="InterPro"/>
</dbReference>
<keyword evidence="2" id="KW-0378">Hydrolase</keyword>
<protein>
    <submittedName>
        <fullName evidence="7">Penicillin acylase family protein</fullName>
    </submittedName>
</protein>
<comment type="cofactor">
    <cofactor evidence="5">
        <name>Ca(2+)</name>
        <dbReference type="ChEBI" id="CHEBI:29108"/>
    </cofactor>
    <text evidence="5">Binds 1 Ca(2+) ion per dimer.</text>
</comment>
<evidence type="ECO:0000313" key="7">
    <source>
        <dbReference type="EMBL" id="QFG00543.1"/>
    </source>
</evidence>
<dbReference type="InterPro" id="IPR029055">
    <property type="entry name" value="Ntn_hydrolases_N"/>
</dbReference>
<dbReference type="Gene3D" id="3.60.20.10">
    <property type="entry name" value="Glutamine Phosphoribosylpyrophosphate, subunit 1, domain 1"/>
    <property type="match status" value="1"/>
</dbReference>
<gene>
    <name evidence="7" type="ORF">PB01_18090</name>
</gene>
<feature type="binding site" evidence="5">
    <location>
        <position position="326"/>
    </location>
    <ligand>
        <name>Ca(2+)</name>
        <dbReference type="ChEBI" id="CHEBI:29108"/>
    </ligand>
</feature>
<dbReference type="KEGG" id="psyo:PB01_18090"/>
<dbReference type="GO" id="GO:0046872">
    <property type="term" value="F:metal ion binding"/>
    <property type="evidence" value="ECO:0007669"/>
    <property type="project" value="UniProtKB-KW"/>
</dbReference>
<proteinExistence type="inferred from homology"/>
<dbReference type="RefSeq" id="WP_151701425.1">
    <property type="nucleotide sequence ID" value="NZ_CP031223.1"/>
</dbReference>
<keyword evidence="5" id="KW-0479">Metal-binding</keyword>
<evidence type="ECO:0000313" key="8">
    <source>
        <dbReference type="Proteomes" id="UP000325517"/>
    </source>
</evidence>
<dbReference type="PANTHER" id="PTHR34218">
    <property type="entry name" value="PEPTIDASE S45 PENICILLIN AMIDASE"/>
    <property type="match status" value="1"/>
</dbReference>
<dbReference type="AlphaFoldDB" id="A0A5J6SSW2"/>
<dbReference type="InterPro" id="IPR002692">
    <property type="entry name" value="S45"/>
</dbReference>
<evidence type="ECO:0000256" key="2">
    <source>
        <dbReference type="ARBA" id="ARBA00022801"/>
    </source>
</evidence>
<dbReference type="SUPFAM" id="SSF56235">
    <property type="entry name" value="N-terminal nucleophile aminohydrolases (Ntn hydrolases)"/>
    <property type="match status" value="1"/>
</dbReference>
<evidence type="ECO:0000256" key="4">
    <source>
        <dbReference type="PIRSR" id="PIRSR001227-1"/>
    </source>
</evidence>
<dbReference type="EMBL" id="CP031223">
    <property type="protein sequence ID" value="QFG00543.1"/>
    <property type="molecule type" value="Genomic_DNA"/>
</dbReference>
<dbReference type="InterPro" id="IPR023343">
    <property type="entry name" value="Penicillin_amidase_dom1"/>
</dbReference>
<sequence>MIVKKRWKIVAWVLGIILSICVVAVVGLNMYLSSSKPIIKGSLTLSALDADVKVVRDGFGVPHIKATSDADLYRAQGFVQAQDRLFQMDLARRQASGRLSEVVGEAAVNTDKFFRTFSLRDAAEKSYDGYDAEAKDVLKWYAEGVNEFISFAKTDNKLSYEFKLLGYEPEEWTPIDSLTIGKYMTYDLGGNWSLLALRHWALSEFGEDKAKELFINYPEGAPAIMEANLSKPVNVSGYFDPSILPNEFNGSNNWVVSGEKTESGLPLLADDPHLGLSTPSIWYQMHLESPKQNVSGVIFAGIPGIILGHNEEVAWGVTNVGPDVQDLYIETPNPDDRTQFLYEGKWEQAKVRNEPIKVKGQEDVPFKVVVTRHGPIISDVLFKQEKASALFSMQWTALEPTLELQAILEMNKSSNWDEFETALEDFHAPAQNFVFAAKDGTIAYKANGRIPIRKSGDGQLPVPGDLAQYGWKGYVPYNELPTVVNPKEGFIATANNQVIDESYPYHITDFWAQSYRYERIAEVLESKSNLTKEDMMNLQMDQTNLYAREFLKQMLGSVEQLDRNGEYKNIIALLTDWNQVDSKDQAAPLIFHKWIKELPNVLLEDEMPEDVYEMLPGKGNISDQFLRNGYKDEASAWLDEYGGVDKWVYDSFVIAVADIENEFGANEKKWKWGDYHQLTFDHPLSGASPILAYLLNPKPVPIGGSNITVQAAAFGDDGRVDHGASWRFVADLTDLSQTYHIVGPGQSGHVKSVWYYNQVKDWVEGNYHTTVIDGAIENGYELILKAI</sequence>
<feature type="binding site" evidence="5">
    <location>
        <position position="323"/>
    </location>
    <ligand>
        <name>Ca(2+)</name>
        <dbReference type="ChEBI" id="CHEBI:29108"/>
    </ligand>
</feature>
<evidence type="ECO:0000256" key="3">
    <source>
        <dbReference type="ARBA" id="ARBA00023145"/>
    </source>
</evidence>
<accession>A0A5J6SSW2</accession>
<dbReference type="OrthoDB" id="9759796at2"/>
<keyword evidence="6" id="KW-0812">Transmembrane</keyword>
<dbReference type="PANTHER" id="PTHR34218:SF4">
    <property type="entry name" value="ACYL-HOMOSERINE LACTONE ACYLASE QUIP"/>
    <property type="match status" value="1"/>
</dbReference>
<evidence type="ECO:0000256" key="6">
    <source>
        <dbReference type="SAM" id="Phobius"/>
    </source>
</evidence>
<dbReference type="Proteomes" id="UP000325517">
    <property type="component" value="Chromosome"/>
</dbReference>
<dbReference type="GO" id="GO:0017000">
    <property type="term" value="P:antibiotic biosynthetic process"/>
    <property type="evidence" value="ECO:0007669"/>
    <property type="project" value="InterPro"/>
</dbReference>
<organism evidence="7 8">
    <name type="scientific">Psychrobacillus glaciei</name>
    <dbReference type="NCBI Taxonomy" id="2283160"/>
    <lineage>
        <taxon>Bacteria</taxon>
        <taxon>Bacillati</taxon>
        <taxon>Bacillota</taxon>
        <taxon>Bacilli</taxon>
        <taxon>Bacillales</taxon>
        <taxon>Bacillaceae</taxon>
        <taxon>Psychrobacillus</taxon>
    </lineage>
</organism>
<dbReference type="Gene3D" id="1.10.1400.10">
    <property type="match status" value="1"/>
</dbReference>
<dbReference type="Gene3D" id="2.30.120.10">
    <property type="match status" value="1"/>
</dbReference>
<dbReference type="PIRSF" id="PIRSF001227">
    <property type="entry name" value="Pen_acylase"/>
    <property type="match status" value="1"/>
</dbReference>
<comment type="similarity">
    <text evidence="1">Belongs to the peptidase S45 family.</text>
</comment>
<feature type="transmembrane region" description="Helical" evidence="6">
    <location>
        <begin position="9"/>
        <end position="32"/>
    </location>
</feature>
<keyword evidence="8" id="KW-1185">Reference proteome</keyword>
<evidence type="ECO:0000256" key="1">
    <source>
        <dbReference type="ARBA" id="ARBA00006586"/>
    </source>
</evidence>
<evidence type="ECO:0000256" key="5">
    <source>
        <dbReference type="PIRSR" id="PIRSR001227-2"/>
    </source>
</evidence>
<dbReference type="CDD" id="cd03747">
    <property type="entry name" value="Ntn_PGA_like"/>
    <property type="match status" value="1"/>
</dbReference>
<keyword evidence="6" id="KW-0472">Membrane</keyword>
<dbReference type="InterPro" id="IPR043147">
    <property type="entry name" value="Penicillin_amidase_A-knob"/>
</dbReference>
<keyword evidence="6" id="KW-1133">Transmembrane helix</keyword>
<dbReference type="InterPro" id="IPR014395">
    <property type="entry name" value="Pen/GL7ACA/AHL_acylase"/>
</dbReference>
<dbReference type="InterPro" id="IPR043146">
    <property type="entry name" value="Penicillin_amidase_N_B-knob"/>
</dbReference>
<name>A0A5J6SSW2_9BACI</name>
<dbReference type="Pfam" id="PF01804">
    <property type="entry name" value="Penicil_amidase"/>
    <property type="match status" value="1"/>
</dbReference>